<comment type="function">
    <text evidence="6">Synthesizes nicotianamine, a polyamine which serves as a sensor for the physiological iron status within the plant, and/or might be involved in the transport of iron.</text>
</comment>
<dbReference type="PANTHER" id="PTHR32266">
    <property type="entry name" value="NICOTIANAMINE SYNTHASE 3"/>
    <property type="match status" value="1"/>
</dbReference>
<dbReference type="eggNOG" id="ENOG502QTU6">
    <property type="taxonomic scope" value="Eukaryota"/>
</dbReference>
<dbReference type="InterPro" id="IPR029063">
    <property type="entry name" value="SAM-dependent_MTases_sf"/>
</dbReference>
<keyword evidence="4 6" id="KW-0949">S-adenosyl-L-methionine</keyword>
<protein>
    <recommendedName>
        <fullName evidence="2 6">Nicotianamine synthase</fullName>
        <ecNumber evidence="2 6">2.5.1.43</ecNumber>
    </recommendedName>
</protein>
<gene>
    <name evidence="7" type="ORF">AMTR_s00058p00051350</name>
</gene>
<dbReference type="GO" id="GO:0030410">
    <property type="term" value="F:nicotianamine synthase activity"/>
    <property type="evidence" value="ECO:0000318"/>
    <property type="project" value="GO_Central"/>
</dbReference>
<organism evidence="7 8">
    <name type="scientific">Amborella trichopoda</name>
    <dbReference type="NCBI Taxonomy" id="13333"/>
    <lineage>
        <taxon>Eukaryota</taxon>
        <taxon>Viridiplantae</taxon>
        <taxon>Streptophyta</taxon>
        <taxon>Embryophyta</taxon>
        <taxon>Tracheophyta</taxon>
        <taxon>Spermatophyta</taxon>
        <taxon>Magnoliopsida</taxon>
        <taxon>Amborellales</taxon>
        <taxon>Amborellaceae</taxon>
        <taxon>Amborella</taxon>
    </lineage>
</organism>
<dbReference type="Gramene" id="ERN06494">
    <property type="protein sequence ID" value="ERN06494"/>
    <property type="gene ID" value="AMTR_s00058p00051350"/>
</dbReference>
<keyword evidence="8" id="KW-1185">Reference proteome</keyword>
<dbReference type="KEGG" id="atr:18434693"/>
<dbReference type="PROSITE" id="PS51142">
    <property type="entry name" value="NAS"/>
    <property type="match status" value="1"/>
</dbReference>
<dbReference type="Pfam" id="PF03059">
    <property type="entry name" value="NAS"/>
    <property type="match status" value="1"/>
</dbReference>
<dbReference type="EC" id="2.5.1.43" evidence="2 6"/>
<evidence type="ECO:0000256" key="4">
    <source>
        <dbReference type="ARBA" id="ARBA00022691"/>
    </source>
</evidence>
<dbReference type="AlphaFoldDB" id="W1PFJ9"/>
<comment type="catalytic activity">
    <reaction evidence="5 6">
        <text>3 S-adenosyl-L-methionine = nicotianamine + 3 S-methyl-5'-thioadenosine + 3 H(+)</text>
        <dbReference type="Rhea" id="RHEA:16481"/>
        <dbReference type="ChEBI" id="CHEBI:15378"/>
        <dbReference type="ChEBI" id="CHEBI:17509"/>
        <dbReference type="ChEBI" id="CHEBI:58249"/>
        <dbReference type="ChEBI" id="CHEBI:59789"/>
        <dbReference type="EC" id="2.5.1.43"/>
    </reaction>
</comment>
<sequence>MPSEELTVEGEMGSGRLGREVSTPRHLVEKVIEIYTEIAKLESLKPSKPVNALFTHLVHICTLPISFDMDSLENDIKDVRSKLVCLCAEAESQLEAHFSDLIGRCPRPISSLHIFPYYSNYLKLAVLEFETLVANHIPMPKNVAFLGSGPMPLSSIVLALHHMPTTLFDNYDISPHANLMGSSLMRGHADLLGRMSFHTCDAKMVKGDAVAEYDMVILAALVGVIREEKAQIIAHLAAHMKQGATLLVRSAHGSRSFLYPVVEEEDLSGFSVMDVVHPTNEVINSIILAKKICN</sequence>
<dbReference type="OrthoDB" id="1858069at2759"/>
<evidence type="ECO:0000256" key="1">
    <source>
        <dbReference type="ARBA" id="ARBA00007009"/>
    </source>
</evidence>
<evidence type="ECO:0000313" key="8">
    <source>
        <dbReference type="Proteomes" id="UP000017836"/>
    </source>
</evidence>
<evidence type="ECO:0000256" key="3">
    <source>
        <dbReference type="ARBA" id="ARBA00022679"/>
    </source>
</evidence>
<proteinExistence type="inferred from homology"/>
<evidence type="ECO:0000256" key="6">
    <source>
        <dbReference type="RuleBase" id="RU368095"/>
    </source>
</evidence>
<dbReference type="InterPro" id="IPR004298">
    <property type="entry name" value="Nicotian_synth"/>
</dbReference>
<dbReference type="Proteomes" id="UP000017836">
    <property type="component" value="Unassembled WGS sequence"/>
</dbReference>
<reference evidence="8" key="1">
    <citation type="journal article" date="2013" name="Science">
        <title>The Amborella genome and the evolution of flowering plants.</title>
        <authorList>
            <consortium name="Amborella Genome Project"/>
        </authorList>
    </citation>
    <scope>NUCLEOTIDE SEQUENCE [LARGE SCALE GENOMIC DNA]</scope>
</reference>
<keyword evidence="3 6" id="KW-0808">Transferase</keyword>
<evidence type="ECO:0000256" key="2">
    <source>
        <dbReference type="ARBA" id="ARBA00012675"/>
    </source>
</evidence>
<name>W1PFJ9_AMBTC</name>
<accession>W1PFJ9</accession>
<dbReference type="PANTHER" id="PTHR32266:SF12">
    <property type="entry name" value="NICOTIANAMINE SYNTHASE 3"/>
    <property type="match status" value="1"/>
</dbReference>
<evidence type="ECO:0000256" key="5">
    <source>
        <dbReference type="ARBA" id="ARBA00049391"/>
    </source>
</evidence>
<dbReference type="OMA" id="NYVAHQI"/>
<dbReference type="GO" id="GO:0030418">
    <property type="term" value="P:nicotianamine biosynthetic process"/>
    <property type="evidence" value="ECO:0000318"/>
    <property type="project" value="GO_Central"/>
</dbReference>
<comment type="similarity">
    <text evidence="1 6">Belongs to the nicotianamine synthase (NAS)-like family.</text>
</comment>
<evidence type="ECO:0000313" key="7">
    <source>
        <dbReference type="EMBL" id="ERN06494.1"/>
    </source>
</evidence>
<dbReference type="EMBL" id="KI393888">
    <property type="protein sequence ID" value="ERN06494.1"/>
    <property type="molecule type" value="Genomic_DNA"/>
</dbReference>
<dbReference type="Gene3D" id="3.40.50.150">
    <property type="entry name" value="Vaccinia Virus protein VP39"/>
    <property type="match status" value="1"/>
</dbReference>
<dbReference type="HOGENOM" id="CLU_031919_1_1_1"/>